<dbReference type="Proteomes" id="UP000265566">
    <property type="component" value="Chromosome 7"/>
</dbReference>
<dbReference type="PANTHER" id="PTHR47123:SF15">
    <property type="entry name" value="F-BOX PROTEIN SKIP23"/>
    <property type="match status" value="1"/>
</dbReference>
<sequence>MNRCKIPSMEVDWSQLPSELLQLISQKLSNIELYLIRFRSVCSTWRSSSIPPNYHQNHLRLKFPRLFSKQLFNHDIDPNIDYVTYLIKHNLFIIKPPTTQHQHRPWLIMIGPDFQGKTQLWHPFSLRNEPLSSHFDGNVLDFNKLSVLHIGHMFYFHRSTLPQNSQNTRTDCKFGVASCQEEQPFVIVTTEKNQKPVMFRCGDDHLTTIPNMSTPCKVMNCAFKGRPCVVDSTNQTVMIGPDMSIHLMAQADPWYGGRRKFLVASSEFQLLDEKEKKWVKLRNLGDTILFLGDLYSFSASASASDLGLTNGNGVIFTTDYFASRGLSCMDRNMSVFHLDQGRVSPLSDYPDYFKLFWPPPDWITELNS</sequence>
<feature type="domain" description="KIB1-4 beta-propeller" evidence="2">
    <location>
        <begin position="102"/>
        <end position="336"/>
    </location>
</feature>
<dbReference type="Pfam" id="PF00646">
    <property type="entry name" value="F-box"/>
    <property type="match status" value="1"/>
</dbReference>
<dbReference type="InterPro" id="IPR005174">
    <property type="entry name" value="KIB1-4_b-propeller"/>
</dbReference>
<dbReference type="InterPro" id="IPR001810">
    <property type="entry name" value="F-box_dom"/>
</dbReference>
<evidence type="ECO:0000313" key="4">
    <source>
        <dbReference type="Proteomes" id="UP000265566"/>
    </source>
</evidence>
<dbReference type="Gramene" id="rna38037">
    <property type="protein sequence ID" value="RHN43993.1"/>
    <property type="gene ID" value="gene38037"/>
</dbReference>
<protein>
    <submittedName>
        <fullName evidence="3">Putative F-box domain-containing protein</fullName>
    </submittedName>
</protein>
<dbReference type="AlphaFoldDB" id="A0A396GTX3"/>
<evidence type="ECO:0000313" key="3">
    <source>
        <dbReference type="EMBL" id="RHN43993.1"/>
    </source>
</evidence>
<organism evidence="3 4">
    <name type="scientific">Medicago truncatula</name>
    <name type="common">Barrel medic</name>
    <name type="synonym">Medicago tribuloides</name>
    <dbReference type="NCBI Taxonomy" id="3880"/>
    <lineage>
        <taxon>Eukaryota</taxon>
        <taxon>Viridiplantae</taxon>
        <taxon>Streptophyta</taxon>
        <taxon>Embryophyta</taxon>
        <taxon>Tracheophyta</taxon>
        <taxon>Spermatophyta</taxon>
        <taxon>Magnoliopsida</taxon>
        <taxon>eudicotyledons</taxon>
        <taxon>Gunneridae</taxon>
        <taxon>Pentapetalae</taxon>
        <taxon>rosids</taxon>
        <taxon>fabids</taxon>
        <taxon>Fabales</taxon>
        <taxon>Fabaceae</taxon>
        <taxon>Papilionoideae</taxon>
        <taxon>50 kb inversion clade</taxon>
        <taxon>NPAAA clade</taxon>
        <taxon>Hologalegina</taxon>
        <taxon>IRL clade</taxon>
        <taxon>Trifolieae</taxon>
        <taxon>Medicago</taxon>
    </lineage>
</organism>
<dbReference type="EMBL" id="PSQE01000007">
    <property type="protein sequence ID" value="RHN43993.1"/>
    <property type="molecule type" value="Genomic_DNA"/>
</dbReference>
<evidence type="ECO:0000259" key="2">
    <source>
        <dbReference type="Pfam" id="PF03478"/>
    </source>
</evidence>
<dbReference type="Gene3D" id="1.20.1280.50">
    <property type="match status" value="1"/>
</dbReference>
<dbReference type="InterPro" id="IPR036047">
    <property type="entry name" value="F-box-like_dom_sf"/>
</dbReference>
<evidence type="ECO:0000259" key="1">
    <source>
        <dbReference type="Pfam" id="PF00646"/>
    </source>
</evidence>
<dbReference type="SUPFAM" id="SSF81383">
    <property type="entry name" value="F-box domain"/>
    <property type="match status" value="1"/>
</dbReference>
<proteinExistence type="predicted"/>
<dbReference type="PANTHER" id="PTHR47123">
    <property type="entry name" value="F-BOX PROTEIN SKIP23"/>
    <property type="match status" value="1"/>
</dbReference>
<dbReference type="InterPro" id="IPR051304">
    <property type="entry name" value="SCF_F-box_domain"/>
</dbReference>
<feature type="domain" description="F-box" evidence="1">
    <location>
        <begin position="13"/>
        <end position="47"/>
    </location>
</feature>
<comment type="caution">
    <text evidence="3">The sequence shown here is derived from an EMBL/GenBank/DDBJ whole genome shotgun (WGS) entry which is preliminary data.</text>
</comment>
<dbReference type="Pfam" id="PF03478">
    <property type="entry name" value="Beta-prop_KIB1-4"/>
    <property type="match status" value="1"/>
</dbReference>
<gene>
    <name evidence="3" type="ORF">MtrunA17_Chr7g0214521</name>
</gene>
<name>A0A396GTX3_MEDTR</name>
<reference evidence="4" key="1">
    <citation type="journal article" date="2018" name="Nat. Plants">
        <title>Whole-genome landscape of Medicago truncatula symbiotic genes.</title>
        <authorList>
            <person name="Pecrix Y."/>
            <person name="Staton S.E."/>
            <person name="Sallet E."/>
            <person name="Lelandais-Briere C."/>
            <person name="Moreau S."/>
            <person name="Carrere S."/>
            <person name="Blein T."/>
            <person name="Jardinaud M.F."/>
            <person name="Latrasse D."/>
            <person name="Zouine M."/>
            <person name="Zahm M."/>
            <person name="Kreplak J."/>
            <person name="Mayjonade B."/>
            <person name="Satge C."/>
            <person name="Perez M."/>
            <person name="Cauet S."/>
            <person name="Marande W."/>
            <person name="Chantry-Darmon C."/>
            <person name="Lopez-Roques C."/>
            <person name="Bouchez O."/>
            <person name="Berard A."/>
            <person name="Debelle F."/>
            <person name="Munos S."/>
            <person name="Bendahmane A."/>
            <person name="Berges H."/>
            <person name="Niebel A."/>
            <person name="Buitink J."/>
            <person name="Frugier F."/>
            <person name="Benhamed M."/>
            <person name="Crespi M."/>
            <person name="Gouzy J."/>
            <person name="Gamas P."/>
        </authorList>
    </citation>
    <scope>NUCLEOTIDE SEQUENCE [LARGE SCALE GENOMIC DNA]</scope>
    <source>
        <strain evidence="4">cv. Jemalong A17</strain>
    </source>
</reference>
<accession>A0A396GTX3</accession>